<proteinExistence type="predicted"/>
<evidence type="ECO:0000313" key="1">
    <source>
        <dbReference type="EMBL" id="AGF56440.1"/>
    </source>
</evidence>
<keyword evidence="2" id="KW-1185">Reference proteome</keyword>
<dbReference type="HOGENOM" id="CLU_2971423_0_0_9"/>
<reference evidence="1 2" key="1">
    <citation type="submission" date="2013-02" db="EMBL/GenBank/DDBJ databases">
        <title>Genome sequence of Clostridium saccharoperbutylacetonicum N1-4(HMT).</title>
        <authorList>
            <person name="Poehlein A."/>
            <person name="Daniel R."/>
        </authorList>
    </citation>
    <scope>NUCLEOTIDE SEQUENCE [LARGE SCALE GENOMIC DNA]</scope>
    <source>
        <strain evidence="2">N1-4(HMT)</strain>
    </source>
</reference>
<protein>
    <submittedName>
        <fullName evidence="1">Uncharacterized protein</fullName>
    </submittedName>
</protein>
<gene>
    <name evidence="1" type="ORF">Cspa_c26750</name>
</gene>
<accession>M1LTS5</accession>
<dbReference type="RefSeq" id="WP_015392759.1">
    <property type="nucleotide sequence ID" value="NC_020291.1"/>
</dbReference>
<dbReference type="AlphaFoldDB" id="M1LTS5"/>
<organism evidence="1 2">
    <name type="scientific">Clostridium saccharoperbutylacetonicum N1-4(HMT)</name>
    <dbReference type="NCBI Taxonomy" id="931276"/>
    <lineage>
        <taxon>Bacteria</taxon>
        <taxon>Bacillati</taxon>
        <taxon>Bacillota</taxon>
        <taxon>Clostridia</taxon>
        <taxon>Eubacteriales</taxon>
        <taxon>Clostridiaceae</taxon>
        <taxon>Clostridium</taxon>
    </lineage>
</organism>
<dbReference type="Proteomes" id="UP000011728">
    <property type="component" value="Chromosome"/>
</dbReference>
<name>M1LTS5_9CLOT</name>
<sequence length="58" mass="6800">MTSNEMAKKLGYELKESEYPYKKAVYKQGVKIGDFSVYEFNDYLKEQGEFNTTIEGMK</sequence>
<evidence type="ECO:0000313" key="2">
    <source>
        <dbReference type="Proteomes" id="UP000011728"/>
    </source>
</evidence>
<dbReference type="KEGG" id="csr:Cspa_c26750"/>
<dbReference type="EMBL" id="CP004121">
    <property type="protein sequence ID" value="AGF56440.1"/>
    <property type="molecule type" value="Genomic_DNA"/>
</dbReference>
<dbReference type="PATRIC" id="fig|931276.5.peg.2685"/>